<dbReference type="InterPro" id="IPR013107">
    <property type="entry name" value="Acyl-CoA_DH_C"/>
</dbReference>
<feature type="domain" description="Acyl-CoA dehydrogenase C-terminal" evidence="3">
    <location>
        <begin position="256"/>
        <end position="388"/>
    </location>
</feature>
<dbReference type="InterPro" id="IPR013786">
    <property type="entry name" value="AcylCoA_DH/ox_N"/>
</dbReference>
<dbReference type="SUPFAM" id="SSF56645">
    <property type="entry name" value="Acyl-CoA dehydrogenase NM domain-like"/>
    <property type="match status" value="1"/>
</dbReference>
<dbReference type="SUPFAM" id="SSF47203">
    <property type="entry name" value="Acyl-CoA dehydrogenase C-terminal domain-like"/>
    <property type="match status" value="1"/>
</dbReference>
<keyword evidence="1" id="KW-0560">Oxidoreductase</keyword>
<proteinExistence type="predicted"/>
<dbReference type="Proteomes" id="UP001221208">
    <property type="component" value="Unassembled WGS sequence"/>
</dbReference>
<evidence type="ECO:0000313" key="5">
    <source>
        <dbReference type="Proteomes" id="UP001221208"/>
    </source>
</evidence>
<comment type="caution">
    <text evidence="4">The sequence shown here is derived from an EMBL/GenBank/DDBJ whole genome shotgun (WGS) entry which is preliminary data.</text>
</comment>
<reference evidence="4 5" key="1">
    <citation type="submission" date="2022-10" db="EMBL/GenBank/DDBJ databases">
        <title>Janthinobacterium sp. hw3 Genome sequencing.</title>
        <authorList>
            <person name="Park S."/>
        </authorList>
    </citation>
    <scope>NUCLEOTIDE SEQUENCE [LARGE SCALE GENOMIC DNA]</scope>
    <source>
        <strain evidence="5">hw3</strain>
    </source>
</reference>
<dbReference type="InterPro" id="IPR009100">
    <property type="entry name" value="AcylCoA_DH/oxidase_NM_dom_sf"/>
</dbReference>
<evidence type="ECO:0000259" key="2">
    <source>
        <dbReference type="Pfam" id="PF02771"/>
    </source>
</evidence>
<dbReference type="Gene3D" id="1.20.140.10">
    <property type="entry name" value="Butyryl-CoA Dehydrogenase, subunit A, domain 3"/>
    <property type="match status" value="1"/>
</dbReference>
<dbReference type="PIRSF" id="PIRSF016578">
    <property type="entry name" value="HsaA"/>
    <property type="match status" value="1"/>
</dbReference>
<evidence type="ECO:0000256" key="1">
    <source>
        <dbReference type="ARBA" id="ARBA00023002"/>
    </source>
</evidence>
<protein>
    <submittedName>
        <fullName evidence="4">Acyl-CoA dehydrogenase family protein</fullName>
    </submittedName>
</protein>
<dbReference type="InterPro" id="IPR037069">
    <property type="entry name" value="AcylCoA_DH/ox_N_sf"/>
</dbReference>
<dbReference type="Gene3D" id="1.10.540.10">
    <property type="entry name" value="Acyl-CoA dehydrogenase/oxidase, N-terminal domain"/>
    <property type="match status" value="1"/>
</dbReference>
<evidence type="ECO:0000259" key="3">
    <source>
        <dbReference type="Pfam" id="PF08028"/>
    </source>
</evidence>
<accession>A0ABT5K2H7</accession>
<dbReference type="PANTHER" id="PTHR43884:SF12">
    <property type="entry name" value="ISOVALERYL-COA DEHYDROGENASE, MITOCHONDRIAL-RELATED"/>
    <property type="match status" value="1"/>
</dbReference>
<dbReference type="PANTHER" id="PTHR43884">
    <property type="entry name" value="ACYL-COA DEHYDROGENASE"/>
    <property type="match status" value="1"/>
</dbReference>
<dbReference type="EMBL" id="JAQQXR010000005">
    <property type="protein sequence ID" value="MDC8758931.1"/>
    <property type="molecule type" value="Genomic_DNA"/>
</dbReference>
<keyword evidence="5" id="KW-1185">Reference proteome</keyword>
<feature type="domain" description="Acyl-CoA dehydrogenase/oxidase N-terminal" evidence="2">
    <location>
        <begin position="36"/>
        <end position="120"/>
    </location>
</feature>
<name>A0ABT5K2H7_9BURK</name>
<gene>
    <name evidence="4" type="ORF">OIK44_15225</name>
</gene>
<dbReference type="RefSeq" id="WP_273671996.1">
    <property type="nucleotide sequence ID" value="NZ_JAQQXR010000005.1"/>
</dbReference>
<sequence length="416" mass="45683">MIEGSAADSRGHEEVLSGVHVVGLRGELFETAQQLKSDIIKSAALAEDEKRLSDDIVDKMHAEGLYNLWVPTSLGGADVDPLTTLKLLEEIASYDASTAWALMIGIEMNGFISNYAPDSVIRKFFSGEGKAISGGVVMPGGSLEQDGEEYTATGLWPFGSGCQHATWMLGSCILMEDEMPVMGSSGNPELHVAMFPKDMIYINDTWRTLGMKGTGSHHWGVKDQRIGADQVWPITRTALRKNKVLGFPWAVLFALTKASVAMGIAKATVEHYRKWSMSTQPFGSNYFISEDSGTQIEFAKRYALFQSARAFLFGTIRDIWEKVQQGQEIDEDTIALGHLAAVKSSEDAYQVVTDLFYLSGASASIYDKKPLQKLLRDMTTARSHIALSHRLYEASGASLLGGNPVAIMPFWDLNYK</sequence>
<dbReference type="Pfam" id="PF02771">
    <property type="entry name" value="Acyl-CoA_dh_N"/>
    <property type="match status" value="1"/>
</dbReference>
<evidence type="ECO:0000313" key="4">
    <source>
        <dbReference type="EMBL" id="MDC8758931.1"/>
    </source>
</evidence>
<organism evidence="4 5">
    <name type="scientific">Janthinobacterium fluminis</name>
    <dbReference type="NCBI Taxonomy" id="2987524"/>
    <lineage>
        <taxon>Bacteria</taxon>
        <taxon>Pseudomonadati</taxon>
        <taxon>Pseudomonadota</taxon>
        <taxon>Betaproteobacteria</taxon>
        <taxon>Burkholderiales</taxon>
        <taxon>Oxalobacteraceae</taxon>
        <taxon>Janthinobacterium</taxon>
    </lineage>
</organism>
<dbReference type="InterPro" id="IPR046373">
    <property type="entry name" value="Acyl-CoA_Oxase/DH_mid-dom_sf"/>
</dbReference>
<dbReference type="InterPro" id="IPR036250">
    <property type="entry name" value="AcylCo_DH-like_C"/>
</dbReference>
<dbReference type="Pfam" id="PF08028">
    <property type="entry name" value="Acyl-CoA_dh_2"/>
    <property type="match status" value="1"/>
</dbReference>
<dbReference type="Gene3D" id="2.40.110.10">
    <property type="entry name" value="Butyryl-CoA Dehydrogenase, subunit A, domain 2"/>
    <property type="match status" value="1"/>
</dbReference>